<keyword evidence="3" id="KW-0862">Zinc</keyword>
<evidence type="ECO:0000256" key="6">
    <source>
        <dbReference type="SAM" id="MobiDB-lite"/>
    </source>
</evidence>
<evidence type="ECO:0000256" key="3">
    <source>
        <dbReference type="ARBA" id="ARBA00022833"/>
    </source>
</evidence>
<dbReference type="GO" id="GO:0030983">
    <property type="term" value="F:mismatched DNA binding"/>
    <property type="evidence" value="ECO:0007669"/>
    <property type="project" value="TreeGrafter"/>
</dbReference>
<dbReference type="GO" id="GO:0046872">
    <property type="term" value="F:metal ion binding"/>
    <property type="evidence" value="ECO:0007669"/>
    <property type="project" value="UniProtKB-KW"/>
</dbReference>
<proteinExistence type="predicted"/>
<organism evidence="9 10">
    <name type="scientific">Aulographum hederae CBS 113979</name>
    <dbReference type="NCBI Taxonomy" id="1176131"/>
    <lineage>
        <taxon>Eukaryota</taxon>
        <taxon>Fungi</taxon>
        <taxon>Dikarya</taxon>
        <taxon>Ascomycota</taxon>
        <taxon>Pezizomycotina</taxon>
        <taxon>Dothideomycetes</taxon>
        <taxon>Pleosporomycetidae</taxon>
        <taxon>Aulographales</taxon>
        <taxon>Aulographaceae</taxon>
    </lineage>
</organism>
<dbReference type="AlphaFoldDB" id="A0A6G1H9P6"/>
<gene>
    <name evidence="9" type="ORF">K402DRAFT_418039</name>
</gene>
<accession>A0A6G1H9P6</accession>
<dbReference type="GO" id="GO:0003697">
    <property type="term" value="F:single-stranded DNA binding"/>
    <property type="evidence" value="ECO:0007669"/>
    <property type="project" value="TreeGrafter"/>
</dbReference>
<comment type="subcellular location">
    <subcellularLocation>
        <location evidence="1">Nucleus</location>
    </subcellularLocation>
</comment>
<feature type="domain" description="HIT" evidence="7">
    <location>
        <begin position="89"/>
        <end position="222"/>
    </location>
</feature>
<name>A0A6G1H9P6_9PEZI</name>
<dbReference type="EMBL" id="ML977143">
    <property type="protein sequence ID" value="KAF1989931.1"/>
    <property type="molecule type" value="Genomic_DNA"/>
</dbReference>
<evidence type="ECO:0000256" key="4">
    <source>
        <dbReference type="ARBA" id="ARBA00023125"/>
    </source>
</evidence>
<evidence type="ECO:0000256" key="1">
    <source>
        <dbReference type="ARBA" id="ARBA00004123"/>
    </source>
</evidence>
<dbReference type="GO" id="GO:0033699">
    <property type="term" value="F:DNA 5'-adenosine monophosphate hydrolase activity"/>
    <property type="evidence" value="ECO:0007669"/>
    <property type="project" value="TreeGrafter"/>
</dbReference>
<keyword evidence="4" id="KW-0238">DNA-binding</keyword>
<dbReference type="PANTHER" id="PTHR12486">
    <property type="entry name" value="APRATAXIN-RELATED"/>
    <property type="match status" value="1"/>
</dbReference>
<dbReference type="InterPro" id="IPR032566">
    <property type="entry name" value="Znf-C2HE"/>
</dbReference>
<evidence type="ECO:0000256" key="5">
    <source>
        <dbReference type="ARBA" id="ARBA00023242"/>
    </source>
</evidence>
<evidence type="ECO:0000259" key="8">
    <source>
        <dbReference type="Pfam" id="PF16278"/>
    </source>
</evidence>
<dbReference type="GO" id="GO:1990165">
    <property type="term" value="F:single-strand break-containing DNA binding"/>
    <property type="evidence" value="ECO:0007669"/>
    <property type="project" value="TreeGrafter"/>
</dbReference>
<evidence type="ECO:0000313" key="9">
    <source>
        <dbReference type="EMBL" id="KAF1989931.1"/>
    </source>
</evidence>
<feature type="region of interest" description="Disordered" evidence="6">
    <location>
        <begin position="1"/>
        <end position="67"/>
    </location>
</feature>
<feature type="domain" description="Aprataxin C2HE/C2H2/C2HC zinc finger" evidence="8">
    <location>
        <begin position="239"/>
        <end position="294"/>
    </location>
</feature>
<dbReference type="OrthoDB" id="3512845at2759"/>
<dbReference type="SUPFAM" id="SSF54197">
    <property type="entry name" value="HIT-like"/>
    <property type="match status" value="1"/>
</dbReference>
<dbReference type="Gene3D" id="3.30.428.10">
    <property type="entry name" value="HIT-like"/>
    <property type="match status" value="1"/>
</dbReference>
<evidence type="ECO:0000313" key="10">
    <source>
        <dbReference type="Proteomes" id="UP000800041"/>
    </source>
</evidence>
<dbReference type="GO" id="GO:0000012">
    <property type="term" value="P:single strand break repair"/>
    <property type="evidence" value="ECO:0007669"/>
    <property type="project" value="TreeGrafter"/>
</dbReference>
<dbReference type="PANTHER" id="PTHR12486:SF4">
    <property type="entry name" value="APRATAXIN"/>
    <property type="match status" value="1"/>
</dbReference>
<protein>
    <submittedName>
        <fullName evidence="9">Histidine triad nucleotide binding protein</fullName>
    </submittedName>
</protein>
<sequence length="298" mass="34233">MAERLTTDEEAMTAEELHQSIPQAQDDLARQRNAFTELMSPKKPKSKPGASKSGRTSSHLRDAVDNTKFRDHRDGLLPYTTEPENFSRNRVLMYDDQWVLIRDLYPKAALHLLLLPRDPNWSGTHPLKALNDPVFLEETRKMVAEVLPLAAAELNRAVGKDSVQEKAREEAMEAVLKAAEEKGVDVDLSTVPAGRDWQSELLVGVHKGPSMNHMHIHIISRDLLSASMKYARHYNTFHTPFLVQLHEFPLAKDDYRWKSGTGLVEGNLVCWRCGKDFKRSFTKLREHLKEEFEEWRRL</sequence>
<dbReference type="GO" id="GO:0005634">
    <property type="term" value="C:nucleus"/>
    <property type="evidence" value="ECO:0007669"/>
    <property type="project" value="UniProtKB-SubCell"/>
</dbReference>
<dbReference type="Pfam" id="PF16278">
    <property type="entry name" value="zf-C2HE"/>
    <property type="match status" value="1"/>
</dbReference>
<evidence type="ECO:0000256" key="2">
    <source>
        <dbReference type="ARBA" id="ARBA00022723"/>
    </source>
</evidence>
<keyword evidence="2" id="KW-0479">Metal-binding</keyword>
<evidence type="ECO:0000259" key="7">
    <source>
        <dbReference type="Pfam" id="PF01230"/>
    </source>
</evidence>
<keyword evidence="5" id="KW-0539">Nucleus</keyword>
<dbReference type="Proteomes" id="UP000800041">
    <property type="component" value="Unassembled WGS sequence"/>
</dbReference>
<keyword evidence="10" id="KW-1185">Reference proteome</keyword>
<reference evidence="9" key="1">
    <citation type="journal article" date="2020" name="Stud. Mycol.">
        <title>101 Dothideomycetes genomes: a test case for predicting lifestyles and emergence of pathogens.</title>
        <authorList>
            <person name="Haridas S."/>
            <person name="Albert R."/>
            <person name="Binder M."/>
            <person name="Bloem J."/>
            <person name="Labutti K."/>
            <person name="Salamov A."/>
            <person name="Andreopoulos B."/>
            <person name="Baker S."/>
            <person name="Barry K."/>
            <person name="Bills G."/>
            <person name="Bluhm B."/>
            <person name="Cannon C."/>
            <person name="Castanera R."/>
            <person name="Culley D."/>
            <person name="Daum C."/>
            <person name="Ezra D."/>
            <person name="Gonzalez J."/>
            <person name="Henrissat B."/>
            <person name="Kuo A."/>
            <person name="Liang C."/>
            <person name="Lipzen A."/>
            <person name="Lutzoni F."/>
            <person name="Magnuson J."/>
            <person name="Mondo S."/>
            <person name="Nolan M."/>
            <person name="Ohm R."/>
            <person name="Pangilinan J."/>
            <person name="Park H.-J."/>
            <person name="Ramirez L."/>
            <person name="Alfaro M."/>
            <person name="Sun H."/>
            <person name="Tritt A."/>
            <person name="Yoshinaga Y."/>
            <person name="Zwiers L.-H."/>
            <person name="Turgeon B."/>
            <person name="Goodwin S."/>
            <person name="Spatafora J."/>
            <person name="Crous P."/>
            <person name="Grigoriev I."/>
        </authorList>
    </citation>
    <scope>NUCLEOTIDE SEQUENCE</scope>
    <source>
        <strain evidence="9">CBS 113979</strain>
    </source>
</reference>
<dbReference type="GO" id="GO:0003725">
    <property type="term" value="F:double-stranded RNA binding"/>
    <property type="evidence" value="ECO:0007669"/>
    <property type="project" value="TreeGrafter"/>
</dbReference>
<dbReference type="Pfam" id="PF01230">
    <property type="entry name" value="HIT"/>
    <property type="match status" value="1"/>
</dbReference>
<dbReference type="InterPro" id="IPR036265">
    <property type="entry name" value="HIT-like_sf"/>
</dbReference>
<dbReference type="InterPro" id="IPR011146">
    <property type="entry name" value="HIT-like"/>
</dbReference>